<dbReference type="AlphaFoldDB" id="A0A212JA44"/>
<dbReference type="PANTHER" id="PTHR43664">
    <property type="entry name" value="MONOAMINE OXIDASE-RELATED"/>
    <property type="match status" value="1"/>
</dbReference>
<dbReference type="SUPFAM" id="SSF54637">
    <property type="entry name" value="Thioesterase/thiol ester dehydrase-isomerase"/>
    <property type="match status" value="1"/>
</dbReference>
<dbReference type="Pfam" id="PF01575">
    <property type="entry name" value="MaoC_dehydratas"/>
    <property type="match status" value="1"/>
</dbReference>
<gene>
    <name evidence="2" type="ORF">KL86DPRO_11022</name>
</gene>
<evidence type="ECO:0000259" key="1">
    <source>
        <dbReference type="Pfam" id="PF01575"/>
    </source>
</evidence>
<dbReference type="PANTHER" id="PTHR43664:SF1">
    <property type="entry name" value="BETA-METHYLMALYL-COA DEHYDRATASE"/>
    <property type="match status" value="1"/>
</dbReference>
<dbReference type="InterPro" id="IPR002539">
    <property type="entry name" value="MaoC-like_dom"/>
</dbReference>
<name>A0A212JA44_9DELT</name>
<organism evidence="2">
    <name type="scientific">uncultured delta proteobacterium</name>
    <dbReference type="NCBI Taxonomy" id="34034"/>
    <lineage>
        <taxon>Bacteria</taxon>
        <taxon>Deltaproteobacteria</taxon>
        <taxon>environmental samples</taxon>
    </lineage>
</organism>
<accession>A0A212JA44</accession>
<dbReference type="EMBL" id="FLUQ01000001">
    <property type="protein sequence ID" value="SBV96302.1"/>
    <property type="molecule type" value="Genomic_DNA"/>
</dbReference>
<reference evidence="2" key="1">
    <citation type="submission" date="2016-04" db="EMBL/GenBank/DDBJ databases">
        <authorList>
            <person name="Evans L.H."/>
            <person name="Alamgir A."/>
            <person name="Owens N."/>
            <person name="Weber N.D."/>
            <person name="Virtaneva K."/>
            <person name="Barbian K."/>
            <person name="Babar A."/>
            <person name="Rosenke K."/>
        </authorList>
    </citation>
    <scope>NUCLEOTIDE SEQUENCE</scope>
    <source>
        <strain evidence="2">86</strain>
    </source>
</reference>
<sequence length="140" mass="15697">MADIKPNIGDTVSFSKTISETDVYLFAGITGDFFELHMNKVYAEAAPMGRQIAHGVIAMGLASTVATNIQKKYGYWIPAVLYGYDKVRFIKPIYFGDTLTAHQTVSEFDPETNKMVSKVEVFNQRNEIVLAAQCLQKFMQ</sequence>
<dbReference type="Gene3D" id="3.10.129.10">
    <property type="entry name" value="Hotdog Thioesterase"/>
    <property type="match status" value="1"/>
</dbReference>
<protein>
    <submittedName>
        <fullName evidence="2">MaoC like domain protein</fullName>
    </submittedName>
</protein>
<evidence type="ECO:0000313" key="2">
    <source>
        <dbReference type="EMBL" id="SBV96302.1"/>
    </source>
</evidence>
<proteinExistence type="predicted"/>
<dbReference type="InterPro" id="IPR029069">
    <property type="entry name" value="HotDog_dom_sf"/>
</dbReference>
<feature type="domain" description="MaoC-like" evidence="1">
    <location>
        <begin position="7"/>
        <end position="112"/>
    </location>
</feature>
<dbReference type="InterPro" id="IPR052342">
    <property type="entry name" value="MCH/BMMD"/>
</dbReference>